<sequence>YSYEALAINEWEMVDVIPGCLNHTLKISNCPKSGAEVLEQIDFDGFSKWTDVLILTAMFVIIRVVAYVALLIRAYRSQ</sequence>
<name>A0A0C2G329_9BILA</name>
<evidence type="ECO:0000313" key="3">
    <source>
        <dbReference type="Proteomes" id="UP000054047"/>
    </source>
</evidence>
<keyword evidence="1" id="KW-1133">Transmembrane helix</keyword>
<evidence type="ECO:0000256" key="1">
    <source>
        <dbReference type="SAM" id="Phobius"/>
    </source>
</evidence>
<gene>
    <name evidence="2" type="ORF">ANCDUO_18458</name>
</gene>
<evidence type="ECO:0008006" key="4">
    <source>
        <dbReference type="Google" id="ProtNLM"/>
    </source>
</evidence>
<accession>A0A0C2G329</accession>
<feature type="non-terminal residue" evidence="2">
    <location>
        <position position="1"/>
    </location>
</feature>
<organism evidence="2 3">
    <name type="scientific">Ancylostoma duodenale</name>
    <dbReference type="NCBI Taxonomy" id="51022"/>
    <lineage>
        <taxon>Eukaryota</taxon>
        <taxon>Metazoa</taxon>
        <taxon>Ecdysozoa</taxon>
        <taxon>Nematoda</taxon>
        <taxon>Chromadorea</taxon>
        <taxon>Rhabditida</taxon>
        <taxon>Rhabditina</taxon>
        <taxon>Rhabditomorpha</taxon>
        <taxon>Strongyloidea</taxon>
        <taxon>Ancylostomatidae</taxon>
        <taxon>Ancylostomatinae</taxon>
        <taxon>Ancylostoma</taxon>
    </lineage>
</organism>
<dbReference type="OrthoDB" id="66620at2759"/>
<keyword evidence="1" id="KW-0812">Transmembrane</keyword>
<dbReference type="EMBL" id="KN746590">
    <property type="protein sequence ID" value="KIH51456.1"/>
    <property type="molecule type" value="Genomic_DNA"/>
</dbReference>
<dbReference type="Proteomes" id="UP000054047">
    <property type="component" value="Unassembled WGS sequence"/>
</dbReference>
<reference evidence="2 3" key="1">
    <citation type="submission" date="2013-12" db="EMBL/GenBank/DDBJ databases">
        <title>Draft genome of the parsitic nematode Ancylostoma duodenale.</title>
        <authorList>
            <person name="Mitreva M."/>
        </authorList>
    </citation>
    <scope>NUCLEOTIDE SEQUENCE [LARGE SCALE GENOMIC DNA]</scope>
    <source>
        <strain evidence="2 3">Zhejiang</strain>
    </source>
</reference>
<keyword evidence="3" id="KW-1185">Reference proteome</keyword>
<dbReference type="AlphaFoldDB" id="A0A0C2G329"/>
<evidence type="ECO:0000313" key="2">
    <source>
        <dbReference type="EMBL" id="KIH51456.1"/>
    </source>
</evidence>
<feature type="transmembrane region" description="Helical" evidence="1">
    <location>
        <begin position="52"/>
        <end position="72"/>
    </location>
</feature>
<keyword evidence="1" id="KW-0472">Membrane</keyword>
<protein>
    <recommendedName>
        <fullName evidence="4">CDR ABC transporter domain-containing protein</fullName>
    </recommendedName>
</protein>
<proteinExistence type="predicted"/>